<evidence type="ECO:0000313" key="2">
    <source>
        <dbReference type="EMBL" id="KAK8477590.1"/>
    </source>
</evidence>
<evidence type="ECO:0000256" key="1">
    <source>
        <dbReference type="SAM" id="MobiDB-lite"/>
    </source>
</evidence>
<feature type="compositionally biased region" description="Low complexity" evidence="1">
    <location>
        <begin position="41"/>
        <end position="53"/>
    </location>
</feature>
<evidence type="ECO:0000313" key="3">
    <source>
        <dbReference type="Proteomes" id="UP001396334"/>
    </source>
</evidence>
<dbReference type="EMBL" id="JBBPBN010001761">
    <property type="protein sequence ID" value="KAK8477590.1"/>
    <property type="molecule type" value="Genomic_DNA"/>
</dbReference>
<reference evidence="2 3" key="1">
    <citation type="journal article" date="2024" name="G3 (Bethesda)">
        <title>Genome assembly of Hibiscus sabdariffa L. provides insights into metabolisms of medicinal natural products.</title>
        <authorList>
            <person name="Kim T."/>
        </authorList>
    </citation>
    <scope>NUCLEOTIDE SEQUENCE [LARGE SCALE GENOMIC DNA]</scope>
    <source>
        <strain evidence="2">TK-2024</strain>
        <tissue evidence="2">Old leaves</tissue>
    </source>
</reference>
<feature type="region of interest" description="Disordered" evidence="1">
    <location>
        <begin position="25"/>
        <end position="59"/>
    </location>
</feature>
<dbReference type="Proteomes" id="UP001396334">
    <property type="component" value="Unassembled WGS sequence"/>
</dbReference>
<keyword evidence="3" id="KW-1185">Reference proteome</keyword>
<protein>
    <submittedName>
        <fullName evidence="2">Uncharacterized protein</fullName>
    </submittedName>
</protein>
<organism evidence="2 3">
    <name type="scientific">Hibiscus sabdariffa</name>
    <name type="common">roselle</name>
    <dbReference type="NCBI Taxonomy" id="183260"/>
    <lineage>
        <taxon>Eukaryota</taxon>
        <taxon>Viridiplantae</taxon>
        <taxon>Streptophyta</taxon>
        <taxon>Embryophyta</taxon>
        <taxon>Tracheophyta</taxon>
        <taxon>Spermatophyta</taxon>
        <taxon>Magnoliopsida</taxon>
        <taxon>eudicotyledons</taxon>
        <taxon>Gunneridae</taxon>
        <taxon>Pentapetalae</taxon>
        <taxon>rosids</taxon>
        <taxon>malvids</taxon>
        <taxon>Malvales</taxon>
        <taxon>Malvaceae</taxon>
        <taxon>Malvoideae</taxon>
        <taxon>Hibiscus</taxon>
    </lineage>
</organism>
<name>A0ABR1ZC10_9ROSI</name>
<comment type="caution">
    <text evidence="2">The sequence shown here is derived from an EMBL/GenBank/DDBJ whole genome shotgun (WGS) entry which is preliminary data.</text>
</comment>
<sequence length="179" mass="19107">MLIIRRTTAVALTIARPPIPCTISGGRRLSVSSKSKMERNSSTSVSLSTSTSTGGSGKSGPIVREFVSVEGGSDARGQADAIRFRLVSYNILAQVYVKSSLFPHSPSPCLRVELLLEETIEYNDLVPSVHGEASLSSDKQKAPLTSGNNGDDPKQGNIIYCYISLLHPSTPALYLLLVA</sequence>
<dbReference type="InterPro" id="IPR036691">
    <property type="entry name" value="Endo/exonu/phosph_ase_sf"/>
</dbReference>
<dbReference type="Gene3D" id="3.60.10.10">
    <property type="entry name" value="Endonuclease/exonuclease/phosphatase"/>
    <property type="match status" value="1"/>
</dbReference>
<gene>
    <name evidence="2" type="ORF">V6N11_066297</name>
</gene>
<proteinExistence type="predicted"/>
<accession>A0ABR1ZC10</accession>